<evidence type="ECO:0000313" key="2">
    <source>
        <dbReference type="EMBL" id="PJI94587.1"/>
    </source>
</evidence>
<evidence type="ECO:0000259" key="1">
    <source>
        <dbReference type="PROSITE" id="PS50943"/>
    </source>
</evidence>
<dbReference type="GO" id="GO:0003677">
    <property type="term" value="F:DNA binding"/>
    <property type="evidence" value="ECO:0007669"/>
    <property type="project" value="InterPro"/>
</dbReference>
<dbReference type="AlphaFoldDB" id="A0A2M8WUG5"/>
<dbReference type="InterPro" id="IPR010982">
    <property type="entry name" value="Lambda_DNA-bd_dom_sf"/>
</dbReference>
<dbReference type="CDD" id="cd00093">
    <property type="entry name" value="HTH_XRE"/>
    <property type="match status" value="1"/>
</dbReference>
<comment type="caution">
    <text evidence="2">The sequence shown here is derived from an EMBL/GenBank/DDBJ whole genome shotgun (WGS) entry which is preliminary data.</text>
</comment>
<dbReference type="Proteomes" id="UP000231586">
    <property type="component" value="Unassembled WGS sequence"/>
</dbReference>
<feature type="domain" description="HTH cro/C1-type" evidence="1">
    <location>
        <begin position="44"/>
        <end position="78"/>
    </location>
</feature>
<accession>A0A2M8WUG5</accession>
<dbReference type="PROSITE" id="PS50943">
    <property type="entry name" value="HTH_CROC1"/>
    <property type="match status" value="1"/>
</dbReference>
<protein>
    <submittedName>
        <fullName evidence="2">Helix-turn-helix protein</fullName>
    </submittedName>
</protein>
<dbReference type="SMART" id="SM00530">
    <property type="entry name" value="HTH_XRE"/>
    <property type="match status" value="1"/>
</dbReference>
<dbReference type="SUPFAM" id="SSF47413">
    <property type="entry name" value="lambda repressor-like DNA-binding domains"/>
    <property type="match status" value="1"/>
</dbReference>
<evidence type="ECO:0000313" key="3">
    <source>
        <dbReference type="Proteomes" id="UP000231586"/>
    </source>
</evidence>
<name>A0A2M8WUG5_9MICO</name>
<reference evidence="2 3" key="1">
    <citation type="submission" date="2017-11" db="EMBL/GenBank/DDBJ databases">
        <title>Genomic Encyclopedia of Archaeal and Bacterial Type Strains, Phase II (KMG-II): From Individual Species to Whole Genera.</title>
        <authorList>
            <person name="Goeker M."/>
        </authorList>
    </citation>
    <scope>NUCLEOTIDE SEQUENCE [LARGE SCALE GENOMIC DNA]</scope>
    <source>
        <strain evidence="2 3">DSM 22413</strain>
    </source>
</reference>
<dbReference type="Gene3D" id="1.10.260.40">
    <property type="entry name" value="lambda repressor-like DNA-binding domains"/>
    <property type="match status" value="1"/>
</dbReference>
<sequence>MVSTYGDITAVSTYGDIAAKSTYADKVTERILNARSLPLLGQAIRGLRTARGLTQAQLAARAGVSRQWVVAVERGETRGLEVGLVMRVLDEIGASLVVRDDVGDAGDR</sequence>
<dbReference type="InterPro" id="IPR001387">
    <property type="entry name" value="Cro/C1-type_HTH"/>
</dbReference>
<dbReference type="EMBL" id="PGTZ01000006">
    <property type="protein sequence ID" value="PJI94587.1"/>
    <property type="molecule type" value="Genomic_DNA"/>
</dbReference>
<proteinExistence type="predicted"/>
<keyword evidence="3" id="KW-1185">Reference proteome</keyword>
<organism evidence="2 3">
    <name type="scientific">Luteimicrobium subarcticum</name>
    <dbReference type="NCBI Taxonomy" id="620910"/>
    <lineage>
        <taxon>Bacteria</taxon>
        <taxon>Bacillati</taxon>
        <taxon>Actinomycetota</taxon>
        <taxon>Actinomycetes</taxon>
        <taxon>Micrococcales</taxon>
        <taxon>Luteimicrobium</taxon>
    </lineage>
</organism>
<gene>
    <name evidence="2" type="ORF">CLV34_0431</name>
</gene>
<dbReference type="Pfam" id="PF13560">
    <property type="entry name" value="HTH_31"/>
    <property type="match status" value="1"/>
</dbReference>